<name>A0ABP3X6V7_9ALTE</name>
<accession>A0ABP3X6V7</accession>
<keyword evidence="1" id="KW-1133">Transmembrane helix</keyword>
<dbReference type="Proteomes" id="UP001500359">
    <property type="component" value="Unassembled WGS sequence"/>
</dbReference>
<proteinExistence type="predicted"/>
<keyword evidence="1" id="KW-0472">Membrane</keyword>
<comment type="caution">
    <text evidence="2">The sequence shown here is derived from an EMBL/GenBank/DDBJ whole genome shotgun (WGS) entry which is preliminary data.</text>
</comment>
<evidence type="ECO:0008006" key="4">
    <source>
        <dbReference type="Google" id="ProtNLM"/>
    </source>
</evidence>
<evidence type="ECO:0000256" key="1">
    <source>
        <dbReference type="SAM" id="Phobius"/>
    </source>
</evidence>
<sequence>MCILPIYQLLIGDTDADTWIGFAILTPGGLWGFLHFLTLKYRYDNNGIERTSLVSIVNAGAWKHFQSAYYSPKSYAHILEFSYGNLRVYNVVKNKKHFLDFLKDKGFEIG</sequence>
<evidence type="ECO:0000313" key="3">
    <source>
        <dbReference type="Proteomes" id="UP001500359"/>
    </source>
</evidence>
<organism evidence="2 3">
    <name type="scientific">Aliiglaciecola litoralis</name>
    <dbReference type="NCBI Taxonomy" id="582857"/>
    <lineage>
        <taxon>Bacteria</taxon>
        <taxon>Pseudomonadati</taxon>
        <taxon>Pseudomonadota</taxon>
        <taxon>Gammaproteobacteria</taxon>
        <taxon>Alteromonadales</taxon>
        <taxon>Alteromonadaceae</taxon>
        <taxon>Aliiglaciecola</taxon>
    </lineage>
</organism>
<keyword evidence="3" id="KW-1185">Reference proteome</keyword>
<feature type="transmembrane region" description="Helical" evidence="1">
    <location>
        <begin position="19"/>
        <end position="39"/>
    </location>
</feature>
<reference evidence="3" key="1">
    <citation type="journal article" date="2019" name="Int. J. Syst. Evol. Microbiol.">
        <title>The Global Catalogue of Microorganisms (GCM) 10K type strain sequencing project: providing services to taxonomists for standard genome sequencing and annotation.</title>
        <authorList>
            <consortium name="The Broad Institute Genomics Platform"/>
            <consortium name="The Broad Institute Genome Sequencing Center for Infectious Disease"/>
            <person name="Wu L."/>
            <person name="Ma J."/>
        </authorList>
    </citation>
    <scope>NUCLEOTIDE SEQUENCE [LARGE SCALE GENOMIC DNA]</scope>
    <source>
        <strain evidence="3">JCM 15896</strain>
    </source>
</reference>
<evidence type="ECO:0000313" key="2">
    <source>
        <dbReference type="EMBL" id="GAA0860386.1"/>
    </source>
</evidence>
<gene>
    <name evidence="2" type="ORF">GCM10009114_37170</name>
</gene>
<dbReference type="EMBL" id="BAAAFD010000029">
    <property type="protein sequence ID" value="GAA0860386.1"/>
    <property type="molecule type" value="Genomic_DNA"/>
</dbReference>
<keyword evidence="1" id="KW-0812">Transmembrane</keyword>
<protein>
    <recommendedName>
        <fullName evidence="4">Transmembrane protein</fullName>
    </recommendedName>
</protein>